<dbReference type="SUPFAM" id="SSF48317">
    <property type="entry name" value="Acid phosphatase/Vanadium-dependent haloperoxidase"/>
    <property type="match status" value="1"/>
</dbReference>
<dbReference type="Proteomes" id="UP000037558">
    <property type="component" value="Unassembled WGS sequence"/>
</dbReference>
<feature type="transmembrane region" description="Helical" evidence="7">
    <location>
        <begin position="124"/>
        <end position="145"/>
    </location>
</feature>
<evidence type="ECO:0000256" key="2">
    <source>
        <dbReference type="ARBA" id="ARBA00022475"/>
    </source>
</evidence>
<accession>A0A0M0L7X5</accession>
<evidence type="ECO:0000313" key="10">
    <source>
        <dbReference type="Proteomes" id="UP000037558"/>
    </source>
</evidence>
<feature type="domain" description="Phosphatidic acid phosphatase type 2/haloperoxidase" evidence="8">
    <location>
        <begin position="59"/>
        <end position="172"/>
    </location>
</feature>
<dbReference type="Gene3D" id="1.20.144.10">
    <property type="entry name" value="Phosphatidic acid phosphatase type 2/haloperoxidase"/>
    <property type="match status" value="1"/>
</dbReference>
<dbReference type="PATRIC" id="fig|284581.3.peg.3551"/>
<evidence type="ECO:0000313" key="9">
    <source>
        <dbReference type="EMBL" id="KOO46768.1"/>
    </source>
</evidence>
<protein>
    <submittedName>
        <fullName evidence="9">Phosphoesterase</fullName>
    </submittedName>
</protein>
<feature type="transmembrane region" description="Helical" evidence="7">
    <location>
        <begin position="62"/>
        <end position="81"/>
    </location>
</feature>
<evidence type="ECO:0000259" key="8">
    <source>
        <dbReference type="SMART" id="SM00014"/>
    </source>
</evidence>
<dbReference type="Pfam" id="PF01569">
    <property type="entry name" value="PAP2"/>
    <property type="match status" value="1"/>
</dbReference>
<comment type="subcellular location">
    <subcellularLocation>
        <location evidence="1">Cell membrane</location>
        <topology evidence="1">Multi-pass membrane protein</topology>
    </subcellularLocation>
</comment>
<comment type="caution">
    <text evidence="9">The sequence shown here is derived from an EMBL/GenBank/DDBJ whole genome shotgun (WGS) entry which is preliminary data.</text>
</comment>
<dbReference type="STRING" id="284581.AMD01_07515"/>
<keyword evidence="5 7" id="KW-1133">Transmembrane helix</keyword>
<proteinExistence type="predicted"/>
<keyword evidence="2" id="KW-1003">Cell membrane</keyword>
<dbReference type="InterPro" id="IPR000326">
    <property type="entry name" value="PAP2/HPO"/>
</dbReference>
<keyword evidence="10" id="KW-1185">Reference proteome</keyword>
<evidence type="ECO:0000256" key="5">
    <source>
        <dbReference type="ARBA" id="ARBA00022989"/>
    </source>
</evidence>
<evidence type="ECO:0000256" key="3">
    <source>
        <dbReference type="ARBA" id="ARBA00022692"/>
    </source>
</evidence>
<keyword evidence="3 7" id="KW-0812">Transmembrane</keyword>
<dbReference type="EMBL" id="LILC01000011">
    <property type="protein sequence ID" value="KOO46768.1"/>
    <property type="molecule type" value="Genomic_DNA"/>
</dbReference>
<feature type="transmembrane region" description="Helical" evidence="7">
    <location>
        <begin position="32"/>
        <end position="56"/>
    </location>
</feature>
<sequence length="176" mass="19988">MKKKIIQKLYELECQLFRMLNRHFDRKFLSRYFRFVTHFGGALLTIAIALLLMIFTSGSLKLTAYAGGLSLALSHVPVAIMKKLYPRKRPYLQIKDTKVLENPLTDHSFPSGHTTAIFSLTTPFFIYFPFAVIILLPLAFSVGLSRIFLGLHYPTDVLVGSILGTCTGLFCFSFFH</sequence>
<dbReference type="InterPro" id="IPR036938">
    <property type="entry name" value="PAP2/HPO_sf"/>
</dbReference>
<keyword evidence="4" id="KW-0378">Hydrolase</keyword>
<dbReference type="GO" id="GO:0016787">
    <property type="term" value="F:hydrolase activity"/>
    <property type="evidence" value="ECO:0007669"/>
    <property type="project" value="UniProtKB-KW"/>
</dbReference>
<evidence type="ECO:0000256" key="1">
    <source>
        <dbReference type="ARBA" id="ARBA00004651"/>
    </source>
</evidence>
<organism evidence="9 10">
    <name type="scientific">Priestia koreensis</name>
    <dbReference type="NCBI Taxonomy" id="284581"/>
    <lineage>
        <taxon>Bacteria</taxon>
        <taxon>Bacillati</taxon>
        <taxon>Bacillota</taxon>
        <taxon>Bacilli</taxon>
        <taxon>Bacillales</taxon>
        <taxon>Bacillaceae</taxon>
        <taxon>Priestia</taxon>
    </lineage>
</organism>
<evidence type="ECO:0000256" key="6">
    <source>
        <dbReference type="ARBA" id="ARBA00023136"/>
    </source>
</evidence>
<dbReference type="AlphaFoldDB" id="A0A0M0L7X5"/>
<evidence type="ECO:0000256" key="4">
    <source>
        <dbReference type="ARBA" id="ARBA00022801"/>
    </source>
</evidence>
<dbReference type="PANTHER" id="PTHR14969">
    <property type="entry name" value="SPHINGOSINE-1-PHOSPHATE PHOSPHOHYDROLASE"/>
    <property type="match status" value="1"/>
</dbReference>
<dbReference type="OrthoDB" id="9789113at2"/>
<feature type="transmembrane region" description="Helical" evidence="7">
    <location>
        <begin position="157"/>
        <end position="175"/>
    </location>
</feature>
<dbReference type="RefSeq" id="WP_053400773.1">
    <property type="nucleotide sequence ID" value="NZ_JAMAUM010000001.1"/>
</dbReference>
<dbReference type="PANTHER" id="PTHR14969:SF62">
    <property type="entry name" value="DECAPRENYLPHOSPHORYL-5-PHOSPHORIBOSE PHOSPHATASE RV3807C-RELATED"/>
    <property type="match status" value="1"/>
</dbReference>
<reference evidence="10" key="1">
    <citation type="submission" date="2015-08" db="EMBL/GenBank/DDBJ databases">
        <title>Fjat-14210 dsm16467.</title>
        <authorList>
            <person name="Liu B."/>
            <person name="Wang J."/>
            <person name="Zhu Y."/>
            <person name="Liu G."/>
            <person name="Chen Q."/>
            <person name="Chen Z."/>
            <person name="Lan J."/>
            <person name="Che J."/>
            <person name="Ge C."/>
            <person name="Shi H."/>
            <person name="Pan Z."/>
            <person name="Liu X."/>
        </authorList>
    </citation>
    <scope>NUCLEOTIDE SEQUENCE [LARGE SCALE GENOMIC DNA]</scope>
    <source>
        <strain evidence="10">DSM 16467</strain>
    </source>
</reference>
<gene>
    <name evidence="9" type="ORF">AMD01_07515</name>
</gene>
<keyword evidence="6 7" id="KW-0472">Membrane</keyword>
<name>A0A0M0L7X5_9BACI</name>
<dbReference type="SMART" id="SM00014">
    <property type="entry name" value="acidPPc"/>
    <property type="match status" value="1"/>
</dbReference>
<evidence type="ECO:0000256" key="7">
    <source>
        <dbReference type="SAM" id="Phobius"/>
    </source>
</evidence>
<dbReference type="GO" id="GO:0005886">
    <property type="term" value="C:plasma membrane"/>
    <property type="evidence" value="ECO:0007669"/>
    <property type="project" value="UniProtKB-SubCell"/>
</dbReference>